<dbReference type="BioCyc" id="PSP1104324:GJSN-2740-MONOMER"/>
<reference evidence="1 2" key="1">
    <citation type="journal article" date="2012" name="J. Bacteriol.">
        <title>Complete genome sequence of strain 1860, a crenarchaeon of the genus pyrobaculum able to grow with various electron acceptors.</title>
        <authorList>
            <person name="Mardanov A.V."/>
            <person name="Gumerov V.M."/>
            <person name="Slobodkina G.B."/>
            <person name="Beletsky A.V."/>
            <person name="Bonch-Osmolovskaya E.A."/>
            <person name="Ravin N.V."/>
            <person name="Skryabin K.G."/>
        </authorList>
    </citation>
    <scope>NUCLEOTIDE SEQUENCE [LARGE SCALE GENOMIC DNA]</scope>
    <source>
        <strain evidence="1 2">1860</strain>
    </source>
</reference>
<sequence length="140" mass="16421">MQRGLKYICRQRLDYVDRFTSDELLHLVELMKLRGAVESEYLREFINGIIRETYLRIRLMDLLSLPDISLSAPDAKPLEEVVEALEEMCKHYEEHLAEVRKLRESAKTPLELELVAAVEKSLERSHIAVRMLINALTERR</sequence>
<protein>
    <submittedName>
        <fullName evidence="1">Uncharacterized protein</fullName>
    </submittedName>
</protein>
<accession>G7VF14</accession>
<dbReference type="AlphaFoldDB" id="G7VF14"/>
<dbReference type="HOGENOM" id="CLU_1954740_0_0_2"/>
<dbReference type="EMBL" id="CP003098">
    <property type="protein sequence ID" value="AET34179.1"/>
    <property type="molecule type" value="Genomic_DNA"/>
</dbReference>
<evidence type="ECO:0000313" key="2">
    <source>
        <dbReference type="Proteomes" id="UP000005867"/>
    </source>
</evidence>
<dbReference type="STRING" id="1104324.P186_2803"/>
<organism evidence="1 2">
    <name type="scientific">Pyrobaculum ferrireducens</name>
    <dbReference type="NCBI Taxonomy" id="1104324"/>
    <lineage>
        <taxon>Archaea</taxon>
        <taxon>Thermoproteota</taxon>
        <taxon>Thermoprotei</taxon>
        <taxon>Thermoproteales</taxon>
        <taxon>Thermoproteaceae</taxon>
        <taxon>Pyrobaculum</taxon>
    </lineage>
</organism>
<keyword evidence="2" id="KW-1185">Reference proteome</keyword>
<proteinExistence type="predicted"/>
<name>G7VF14_9CREN</name>
<gene>
    <name evidence="1" type="ORF">P186_2803</name>
</gene>
<dbReference type="KEGG" id="pyr:P186_2803"/>
<evidence type="ECO:0000313" key="1">
    <source>
        <dbReference type="EMBL" id="AET34179.1"/>
    </source>
</evidence>
<dbReference type="eggNOG" id="arCOG05514">
    <property type="taxonomic scope" value="Archaea"/>
</dbReference>
<dbReference type="Proteomes" id="UP000005867">
    <property type="component" value="Chromosome"/>
</dbReference>